<proteinExistence type="inferred from homology"/>
<accession>A0A918RJJ4</accession>
<dbReference type="Gene3D" id="3.50.50.60">
    <property type="entry name" value="FAD/NAD(P)-binding domain"/>
    <property type="match status" value="1"/>
</dbReference>
<evidence type="ECO:0000259" key="3">
    <source>
        <dbReference type="Pfam" id="PF01494"/>
    </source>
</evidence>
<dbReference type="Pfam" id="PF01494">
    <property type="entry name" value="FAD_binding_3"/>
    <property type="match status" value="1"/>
</dbReference>
<keyword evidence="5" id="KW-1185">Reference proteome</keyword>
<sequence length="370" mass="40382">MEQCDLAIVGGSFAGLSCAREAAHNGLATQVFERKVAPGAYTQSTGLFVQEIAEQMALPERLIRRITGVRLYAPNLNYVDLKSPGYEFIATDTPKLLTWMAEQAQQAGAIISASEQVQNVVQYADRVVLPEQDTAARYLVAADGANSTVARALGLGTNKVMLSGAEYEVDGFHDLPDDMLHVFISNEYAPGYIGWLFKGVHSAQLGIAVKPGHRVRLRAFFELLKQRFDPNAKMLSGRGGYIPCGGVVHPWARDNACLLGDAAGMVSPLTAGGIHPSIEVGQQLGAAIAMHLRHDLPLPQEQIRALVKTYPVKRQLRRIANLVSFSDHISNHVINNTAFQRAAQLIFFHNRGLFSKRAWGEILFSKGLAP</sequence>
<organism evidence="4 5">
    <name type="scientific">Arenicella chitinivorans</name>
    <dbReference type="NCBI Taxonomy" id="1329800"/>
    <lineage>
        <taxon>Bacteria</taxon>
        <taxon>Pseudomonadati</taxon>
        <taxon>Pseudomonadota</taxon>
        <taxon>Gammaproteobacteria</taxon>
        <taxon>Arenicellales</taxon>
        <taxon>Arenicellaceae</taxon>
        <taxon>Arenicella</taxon>
    </lineage>
</organism>
<dbReference type="PANTHER" id="PTHR42685:SF18">
    <property type="entry name" value="DIGERANYLGERANYLGLYCEROPHOSPHOLIPID REDUCTASE"/>
    <property type="match status" value="1"/>
</dbReference>
<comment type="caution">
    <text evidence="4">The sequence shown here is derived from an EMBL/GenBank/DDBJ whole genome shotgun (WGS) entry which is preliminary data.</text>
</comment>
<dbReference type="GO" id="GO:0071949">
    <property type="term" value="F:FAD binding"/>
    <property type="evidence" value="ECO:0007669"/>
    <property type="project" value="InterPro"/>
</dbReference>
<protein>
    <recommendedName>
        <fullName evidence="2">Protein CbrA</fullName>
    </recommendedName>
</protein>
<dbReference type="EMBL" id="BMXA01000001">
    <property type="protein sequence ID" value="GHA02590.1"/>
    <property type="molecule type" value="Genomic_DNA"/>
</dbReference>
<reference evidence="4" key="2">
    <citation type="submission" date="2020-09" db="EMBL/GenBank/DDBJ databases">
        <authorList>
            <person name="Sun Q."/>
            <person name="Kim S."/>
        </authorList>
    </citation>
    <scope>NUCLEOTIDE SEQUENCE</scope>
    <source>
        <strain evidence="4">KCTC 12711</strain>
    </source>
</reference>
<dbReference type="AlphaFoldDB" id="A0A918RJJ4"/>
<dbReference type="PRINTS" id="PR00420">
    <property type="entry name" value="RNGMNOXGNASE"/>
</dbReference>
<dbReference type="PANTHER" id="PTHR42685">
    <property type="entry name" value="GERANYLGERANYL DIPHOSPHATE REDUCTASE"/>
    <property type="match status" value="1"/>
</dbReference>
<feature type="domain" description="FAD-binding" evidence="3">
    <location>
        <begin position="4"/>
        <end position="158"/>
    </location>
</feature>
<comment type="similarity">
    <text evidence="1">Belongs to the CbrA family.</text>
</comment>
<dbReference type="SUPFAM" id="SSF51905">
    <property type="entry name" value="FAD/NAD(P)-binding domain"/>
    <property type="match status" value="1"/>
</dbReference>
<gene>
    <name evidence="4" type="primary">bchP</name>
    <name evidence="4" type="ORF">GCM10008090_09970</name>
</gene>
<reference evidence="4" key="1">
    <citation type="journal article" date="2014" name="Int. J. Syst. Evol. Microbiol.">
        <title>Complete genome sequence of Corynebacterium casei LMG S-19264T (=DSM 44701T), isolated from a smear-ripened cheese.</title>
        <authorList>
            <consortium name="US DOE Joint Genome Institute (JGI-PGF)"/>
            <person name="Walter F."/>
            <person name="Albersmeier A."/>
            <person name="Kalinowski J."/>
            <person name="Ruckert C."/>
        </authorList>
    </citation>
    <scope>NUCLEOTIDE SEQUENCE</scope>
    <source>
        <strain evidence="4">KCTC 12711</strain>
    </source>
</reference>
<dbReference type="InterPro" id="IPR002938">
    <property type="entry name" value="FAD-bd"/>
</dbReference>
<evidence type="ECO:0000256" key="2">
    <source>
        <dbReference type="ARBA" id="ARBA00040363"/>
    </source>
</evidence>
<dbReference type="InterPro" id="IPR036188">
    <property type="entry name" value="FAD/NAD-bd_sf"/>
</dbReference>
<dbReference type="Proteomes" id="UP000614811">
    <property type="component" value="Unassembled WGS sequence"/>
</dbReference>
<evidence type="ECO:0000313" key="4">
    <source>
        <dbReference type="EMBL" id="GHA02590.1"/>
    </source>
</evidence>
<dbReference type="RefSeq" id="WP_189398883.1">
    <property type="nucleotide sequence ID" value="NZ_BMXA01000001.1"/>
</dbReference>
<name>A0A918RJJ4_9GAMM</name>
<dbReference type="InterPro" id="IPR050407">
    <property type="entry name" value="Geranylgeranyl_reductase"/>
</dbReference>
<evidence type="ECO:0000313" key="5">
    <source>
        <dbReference type="Proteomes" id="UP000614811"/>
    </source>
</evidence>
<evidence type="ECO:0000256" key="1">
    <source>
        <dbReference type="ARBA" id="ARBA00038079"/>
    </source>
</evidence>